<evidence type="ECO:0000313" key="2">
    <source>
        <dbReference type="EMBL" id="GJJ06339.1"/>
    </source>
</evidence>
<dbReference type="GO" id="GO:0005759">
    <property type="term" value="C:mitochondrial matrix"/>
    <property type="evidence" value="ECO:0007669"/>
    <property type="project" value="TreeGrafter"/>
</dbReference>
<dbReference type="Gene3D" id="3.30.300.90">
    <property type="entry name" value="BolA-like"/>
    <property type="match status" value="1"/>
</dbReference>
<dbReference type="PANTHER" id="PTHR46230:SF7">
    <property type="entry name" value="BOLA-LIKE PROTEIN 1"/>
    <property type="match status" value="1"/>
</dbReference>
<dbReference type="PANTHER" id="PTHR46230">
    <property type="match status" value="1"/>
</dbReference>
<dbReference type="GO" id="GO:0044572">
    <property type="term" value="P:[4Fe-4S] cluster assembly"/>
    <property type="evidence" value="ECO:0007669"/>
    <property type="project" value="TreeGrafter"/>
</dbReference>
<dbReference type="InterPro" id="IPR036065">
    <property type="entry name" value="BolA-like_sf"/>
</dbReference>
<comment type="similarity">
    <text evidence="1">Belongs to the BolA/IbaG family.</text>
</comment>
<dbReference type="InterPro" id="IPR002634">
    <property type="entry name" value="BolA"/>
</dbReference>
<keyword evidence="3" id="KW-1185">Reference proteome</keyword>
<sequence length="111" mass="12414">MSAAKDPGPVETAMKEKLTALLNPIDITIRNDSWQHRHHPAMRQCQGGGETHFSVDIVSEAFKGKTTMQRHRMIYSVLSEEMANKGLHALSLKTKTPEEIATATTSRREVE</sequence>
<accession>A0AAV5A0V0</accession>
<proteinExistence type="inferred from homology"/>
<evidence type="ECO:0000313" key="3">
    <source>
        <dbReference type="Proteomes" id="UP001050691"/>
    </source>
</evidence>
<dbReference type="EMBL" id="BPWL01000001">
    <property type="protein sequence ID" value="GJJ06339.1"/>
    <property type="molecule type" value="Genomic_DNA"/>
</dbReference>
<reference evidence="2" key="1">
    <citation type="submission" date="2021-10" db="EMBL/GenBank/DDBJ databases">
        <title>De novo Genome Assembly of Clathrus columnatus (Basidiomycota, Fungi) Using Illumina and Nanopore Sequence Data.</title>
        <authorList>
            <person name="Ogiso-Tanaka E."/>
            <person name="Itagaki H."/>
            <person name="Hosoya T."/>
            <person name="Hosaka K."/>
        </authorList>
    </citation>
    <scope>NUCLEOTIDE SEQUENCE</scope>
    <source>
        <strain evidence="2">MO-923</strain>
    </source>
</reference>
<evidence type="ECO:0000256" key="1">
    <source>
        <dbReference type="RuleBase" id="RU003860"/>
    </source>
</evidence>
<dbReference type="SUPFAM" id="SSF82657">
    <property type="entry name" value="BolA-like"/>
    <property type="match status" value="1"/>
</dbReference>
<dbReference type="Pfam" id="PF01722">
    <property type="entry name" value="BolA"/>
    <property type="match status" value="1"/>
</dbReference>
<organism evidence="2 3">
    <name type="scientific">Clathrus columnatus</name>
    <dbReference type="NCBI Taxonomy" id="1419009"/>
    <lineage>
        <taxon>Eukaryota</taxon>
        <taxon>Fungi</taxon>
        <taxon>Dikarya</taxon>
        <taxon>Basidiomycota</taxon>
        <taxon>Agaricomycotina</taxon>
        <taxon>Agaricomycetes</taxon>
        <taxon>Phallomycetidae</taxon>
        <taxon>Phallales</taxon>
        <taxon>Clathraceae</taxon>
        <taxon>Clathrus</taxon>
    </lineage>
</organism>
<dbReference type="Proteomes" id="UP001050691">
    <property type="component" value="Unassembled WGS sequence"/>
</dbReference>
<protein>
    <recommendedName>
        <fullName evidence="4">Bola-like protein</fullName>
    </recommendedName>
</protein>
<evidence type="ECO:0008006" key="4">
    <source>
        <dbReference type="Google" id="ProtNLM"/>
    </source>
</evidence>
<gene>
    <name evidence="2" type="ORF">Clacol_000530</name>
</gene>
<dbReference type="PIRSF" id="PIRSF003113">
    <property type="entry name" value="BolA"/>
    <property type="match status" value="1"/>
</dbReference>
<name>A0AAV5A0V0_9AGAM</name>
<dbReference type="AlphaFoldDB" id="A0AAV5A0V0"/>
<comment type="caution">
    <text evidence="2">The sequence shown here is derived from an EMBL/GenBank/DDBJ whole genome shotgun (WGS) entry which is preliminary data.</text>
</comment>